<proteinExistence type="predicted"/>
<dbReference type="Proteomes" id="UP000292423">
    <property type="component" value="Unassembled WGS sequence"/>
</dbReference>
<evidence type="ECO:0000256" key="1">
    <source>
        <dbReference type="SAM" id="Phobius"/>
    </source>
</evidence>
<dbReference type="RefSeq" id="WP_130413861.1">
    <property type="nucleotide sequence ID" value="NZ_SHKX01000013.1"/>
</dbReference>
<reference evidence="2 3" key="1">
    <citation type="submission" date="2019-02" db="EMBL/GenBank/DDBJ databases">
        <title>Genomic Encyclopedia of Type Strains, Phase IV (KMG-IV): sequencing the most valuable type-strain genomes for metagenomic binning, comparative biology and taxonomic classification.</title>
        <authorList>
            <person name="Goeker M."/>
        </authorList>
    </citation>
    <scope>NUCLEOTIDE SEQUENCE [LARGE SCALE GENOMIC DNA]</scope>
    <source>
        <strain evidence="2 3">DSM 105135</strain>
    </source>
</reference>
<dbReference type="PANTHER" id="PTHR37309:SF1">
    <property type="entry name" value="SLR0284 PROTEIN"/>
    <property type="match status" value="1"/>
</dbReference>
<keyword evidence="3" id="KW-1185">Reference proteome</keyword>
<dbReference type="PANTHER" id="PTHR37309">
    <property type="entry name" value="SLR0284 PROTEIN"/>
    <property type="match status" value="1"/>
</dbReference>
<keyword evidence="1" id="KW-0812">Transmembrane</keyword>
<evidence type="ECO:0000313" key="2">
    <source>
        <dbReference type="EMBL" id="RZU38354.1"/>
    </source>
</evidence>
<dbReference type="InterPro" id="IPR007165">
    <property type="entry name" value="Phage_holin_4_2"/>
</dbReference>
<gene>
    <name evidence="2" type="ORF">EV700_2285</name>
</gene>
<accession>A0A4Q7YMZ5</accession>
<sequence>MFYQMLVRLMLSACGLGLADYLMDGVRFEHYGTLFWAALLLGVANTVVRPLLIILTLPITVITLGLFLFVVNAATLGVVAWFLPGFHLDGFWPALGAWFLVAMMQGLGNALTARTTIIIRD</sequence>
<dbReference type="Pfam" id="PF04020">
    <property type="entry name" value="Phage_holin_4_2"/>
    <property type="match status" value="1"/>
</dbReference>
<comment type="caution">
    <text evidence="2">The sequence shown here is derived from an EMBL/GenBank/DDBJ whole genome shotgun (WGS) entry which is preliminary data.</text>
</comment>
<name>A0A4Q7YMZ5_9GAMM</name>
<feature type="transmembrane region" description="Helical" evidence="1">
    <location>
        <begin position="64"/>
        <end position="84"/>
    </location>
</feature>
<keyword evidence="1" id="KW-0472">Membrane</keyword>
<evidence type="ECO:0000313" key="3">
    <source>
        <dbReference type="Proteomes" id="UP000292423"/>
    </source>
</evidence>
<feature type="transmembrane region" description="Helical" evidence="1">
    <location>
        <begin position="35"/>
        <end position="57"/>
    </location>
</feature>
<organism evidence="2 3">
    <name type="scientific">Fluviicoccus keumensis</name>
    <dbReference type="NCBI Taxonomy" id="1435465"/>
    <lineage>
        <taxon>Bacteria</taxon>
        <taxon>Pseudomonadati</taxon>
        <taxon>Pseudomonadota</taxon>
        <taxon>Gammaproteobacteria</taxon>
        <taxon>Moraxellales</taxon>
        <taxon>Moraxellaceae</taxon>
        <taxon>Fluviicoccus</taxon>
    </lineage>
</organism>
<dbReference type="AlphaFoldDB" id="A0A4Q7YMZ5"/>
<keyword evidence="1" id="KW-1133">Transmembrane helix</keyword>
<protein>
    <submittedName>
        <fullName evidence="2">Putative membrane protein</fullName>
    </submittedName>
</protein>
<dbReference type="EMBL" id="SHKX01000013">
    <property type="protein sequence ID" value="RZU38354.1"/>
    <property type="molecule type" value="Genomic_DNA"/>
</dbReference>
<feature type="transmembrane region" description="Helical" evidence="1">
    <location>
        <begin position="90"/>
        <end position="111"/>
    </location>
</feature>
<dbReference type="OrthoDB" id="7069343at2"/>